<proteinExistence type="predicted"/>
<dbReference type="OrthoDB" id="5439087at2"/>
<keyword evidence="3" id="KW-1185">Reference proteome</keyword>
<evidence type="ECO:0000256" key="1">
    <source>
        <dbReference type="SAM" id="MobiDB-lite"/>
    </source>
</evidence>
<dbReference type="AlphaFoldDB" id="A0A430HK65"/>
<dbReference type="EMBL" id="RXLQ01000008">
    <property type="protein sequence ID" value="RSZ57902.1"/>
    <property type="molecule type" value="Genomic_DNA"/>
</dbReference>
<gene>
    <name evidence="2" type="ORF">EJB06_16390</name>
</gene>
<comment type="caution">
    <text evidence="2">The sequence shown here is derived from an EMBL/GenBank/DDBJ whole genome shotgun (WGS) entry which is preliminary data.</text>
</comment>
<organism evidence="2 3">
    <name type="scientific">Massilia atriviolacea</name>
    <dbReference type="NCBI Taxonomy" id="2495579"/>
    <lineage>
        <taxon>Bacteria</taxon>
        <taxon>Pseudomonadati</taxon>
        <taxon>Pseudomonadota</taxon>
        <taxon>Betaproteobacteria</taxon>
        <taxon>Burkholderiales</taxon>
        <taxon>Oxalobacteraceae</taxon>
        <taxon>Telluria group</taxon>
        <taxon>Massilia</taxon>
    </lineage>
</organism>
<sequence>MLLKNDLLYYPAQERTVRILWIDSAASLAYTFDVGAKGAHPEAAPLNALHADLGARRAQLLLADPYAARADASLLPARHRQVRDRAWSVVQALVADEPAIYQARHRGRMVMAQSALHGVSHPSIYRYLRRYWERGQHPDTLLPDYQNSGAPGKTRGSSAGVKRGRPRKAGSPPGLNADDGIRRTFHAAVARYSATHAQFSRRGAYRQMIEDFFDPREADRLPTFGQFNYWIEKDAPATNAPA</sequence>
<name>A0A430HK65_9BURK</name>
<reference evidence="2 3" key="1">
    <citation type="submission" date="2018-12" db="EMBL/GenBank/DDBJ databases">
        <authorList>
            <person name="Yang E."/>
        </authorList>
    </citation>
    <scope>NUCLEOTIDE SEQUENCE [LARGE SCALE GENOMIC DNA]</scope>
    <source>
        <strain evidence="2 3">SOD</strain>
    </source>
</reference>
<evidence type="ECO:0000313" key="3">
    <source>
        <dbReference type="Proteomes" id="UP000278085"/>
    </source>
</evidence>
<evidence type="ECO:0000313" key="2">
    <source>
        <dbReference type="EMBL" id="RSZ57902.1"/>
    </source>
</evidence>
<feature type="region of interest" description="Disordered" evidence="1">
    <location>
        <begin position="139"/>
        <end position="179"/>
    </location>
</feature>
<protein>
    <submittedName>
        <fullName evidence="2">Uncharacterized protein</fullName>
    </submittedName>
</protein>
<accession>A0A430HK65</accession>
<dbReference type="Proteomes" id="UP000278085">
    <property type="component" value="Unassembled WGS sequence"/>
</dbReference>
<dbReference type="RefSeq" id="WP_126075107.1">
    <property type="nucleotide sequence ID" value="NZ_CP051166.1"/>
</dbReference>